<feature type="short sequence motif" description="Histidine triad motif" evidence="2 3">
    <location>
        <begin position="101"/>
        <end position="105"/>
    </location>
</feature>
<organism evidence="5 6">
    <name type="scientific">Stackebrandtia endophytica</name>
    <dbReference type="NCBI Taxonomy" id="1496996"/>
    <lineage>
        <taxon>Bacteria</taxon>
        <taxon>Bacillati</taxon>
        <taxon>Actinomycetota</taxon>
        <taxon>Actinomycetes</taxon>
        <taxon>Glycomycetales</taxon>
        <taxon>Glycomycetaceae</taxon>
        <taxon>Stackebrandtia</taxon>
    </lineage>
</organism>
<dbReference type="InParanoid" id="A0A543B0S2"/>
<dbReference type="PANTHER" id="PTHR23089">
    <property type="entry name" value="HISTIDINE TRIAD HIT PROTEIN"/>
    <property type="match status" value="1"/>
</dbReference>
<dbReference type="FunCoup" id="A0A543B0S2">
    <property type="interactions" value="320"/>
</dbReference>
<evidence type="ECO:0000313" key="6">
    <source>
        <dbReference type="Proteomes" id="UP000317043"/>
    </source>
</evidence>
<sequence>MCVMTDCLFCRIVAGEIPATVVSDSDDVMAFRDINPKAPEHILVIPKAHFDTAAAMATVDPLLAGKVVAEAGAIAEKLGFAADGYRLMFNTGANGGQEVLHAHLHILGGRPLGPMLAT</sequence>
<dbReference type="CDD" id="cd01276">
    <property type="entry name" value="PKCI_related"/>
    <property type="match status" value="1"/>
</dbReference>
<evidence type="ECO:0000256" key="3">
    <source>
        <dbReference type="PROSITE-ProRule" id="PRU00464"/>
    </source>
</evidence>
<feature type="active site" description="Tele-AMP-histidine intermediate" evidence="1">
    <location>
        <position position="103"/>
    </location>
</feature>
<name>A0A543B0S2_9ACTN</name>
<dbReference type="PRINTS" id="PR00332">
    <property type="entry name" value="HISTRIAD"/>
</dbReference>
<dbReference type="GO" id="GO:0003824">
    <property type="term" value="F:catalytic activity"/>
    <property type="evidence" value="ECO:0007669"/>
    <property type="project" value="InterPro"/>
</dbReference>
<evidence type="ECO:0000256" key="1">
    <source>
        <dbReference type="PIRSR" id="PIRSR601310-1"/>
    </source>
</evidence>
<dbReference type="Proteomes" id="UP000317043">
    <property type="component" value="Unassembled WGS sequence"/>
</dbReference>
<proteinExistence type="predicted"/>
<feature type="domain" description="HIT" evidence="4">
    <location>
        <begin position="8"/>
        <end position="117"/>
    </location>
</feature>
<dbReference type="SUPFAM" id="SSF54197">
    <property type="entry name" value="HIT-like"/>
    <property type="match status" value="1"/>
</dbReference>
<dbReference type="InterPro" id="IPR011146">
    <property type="entry name" value="HIT-like"/>
</dbReference>
<dbReference type="Pfam" id="PF01230">
    <property type="entry name" value="HIT"/>
    <property type="match status" value="1"/>
</dbReference>
<dbReference type="EMBL" id="VFOW01000001">
    <property type="protein sequence ID" value="TQL78424.1"/>
    <property type="molecule type" value="Genomic_DNA"/>
</dbReference>
<reference evidence="5 6" key="1">
    <citation type="submission" date="2019-06" db="EMBL/GenBank/DDBJ databases">
        <title>Sequencing the genomes of 1000 actinobacteria strains.</title>
        <authorList>
            <person name="Klenk H.-P."/>
        </authorList>
    </citation>
    <scope>NUCLEOTIDE SEQUENCE [LARGE SCALE GENOMIC DNA]</scope>
    <source>
        <strain evidence="5 6">DSM 45928</strain>
    </source>
</reference>
<dbReference type="InterPro" id="IPR001310">
    <property type="entry name" value="Histidine_triad_HIT"/>
</dbReference>
<protein>
    <submittedName>
        <fullName evidence="5">Histidine triad (HIT) family protein</fullName>
    </submittedName>
</protein>
<keyword evidence="6" id="KW-1185">Reference proteome</keyword>
<dbReference type="Gene3D" id="3.30.428.10">
    <property type="entry name" value="HIT-like"/>
    <property type="match status" value="1"/>
</dbReference>
<dbReference type="AlphaFoldDB" id="A0A543B0S2"/>
<dbReference type="PROSITE" id="PS51084">
    <property type="entry name" value="HIT_2"/>
    <property type="match status" value="1"/>
</dbReference>
<evidence type="ECO:0000259" key="4">
    <source>
        <dbReference type="PROSITE" id="PS51084"/>
    </source>
</evidence>
<evidence type="ECO:0000313" key="5">
    <source>
        <dbReference type="EMBL" id="TQL78424.1"/>
    </source>
</evidence>
<comment type="caution">
    <text evidence="5">The sequence shown here is derived from an EMBL/GenBank/DDBJ whole genome shotgun (WGS) entry which is preliminary data.</text>
</comment>
<dbReference type="InterPro" id="IPR036265">
    <property type="entry name" value="HIT-like_sf"/>
</dbReference>
<accession>A0A543B0S2</accession>
<evidence type="ECO:0000256" key="2">
    <source>
        <dbReference type="PIRSR" id="PIRSR601310-3"/>
    </source>
</evidence>
<gene>
    <name evidence="5" type="ORF">FB566_4010</name>
</gene>